<comment type="pathway">
    <text evidence="1 13">Amino-acid biosynthesis; L-threonine biosynthesis; L-threonine from L-aspartate: step 4/5.</text>
</comment>
<keyword evidence="10 13" id="KW-0067">ATP-binding</keyword>
<dbReference type="InterPro" id="IPR006204">
    <property type="entry name" value="GHMP_kinase_N_dom"/>
</dbReference>
<dbReference type="SUPFAM" id="SSF54211">
    <property type="entry name" value="Ribosomal protein S5 domain 2-like"/>
    <property type="match status" value="1"/>
</dbReference>
<dbReference type="EC" id="2.7.1.39" evidence="3 13"/>
<keyword evidence="13" id="KW-0963">Cytoplasm</keyword>
<dbReference type="Gene3D" id="3.30.70.890">
    <property type="entry name" value="GHMP kinase, C-terminal domain"/>
    <property type="match status" value="1"/>
</dbReference>
<evidence type="ECO:0000256" key="2">
    <source>
        <dbReference type="ARBA" id="ARBA00007370"/>
    </source>
</evidence>
<comment type="function">
    <text evidence="12 13">Catalyzes the ATP-dependent phosphorylation of L-homoserine to L-homoserine phosphate.</text>
</comment>
<dbReference type="PANTHER" id="PTHR20861">
    <property type="entry name" value="HOMOSERINE/4-DIPHOSPHOCYTIDYL-2-C-METHYL-D-ERYTHRITOL KINASE"/>
    <property type="match status" value="1"/>
</dbReference>
<keyword evidence="17" id="KW-1185">Reference proteome</keyword>
<dbReference type="UniPathway" id="UPA00050">
    <property type="reaction ID" value="UER00064"/>
</dbReference>
<feature type="domain" description="GHMP kinase C-terminal" evidence="15">
    <location>
        <begin position="219"/>
        <end position="275"/>
    </location>
</feature>
<dbReference type="InterPro" id="IPR006203">
    <property type="entry name" value="GHMP_knse_ATP-bd_CS"/>
</dbReference>
<name>A0A4S8NPD3_9ACTN</name>
<evidence type="ECO:0000313" key="16">
    <source>
        <dbReference type="EMBL" id="THV18415.1"/>
    </source>
</evidence>
<keyword evidence="7 13" id="KW-0791">Threonine biosynthesis</keyword>
<protein>
    <recommendedName>
        <fullName evidence="4 13">Homoserine kinase</fullName>
        <shortName evidence="13">HK</shortName>
        <shortName evidence="13">HSK</shortName>
        <ecNumber evidence="3 13">2.7.1.39</ecNumber>
    </recommendedName>
</protein>
<dbReference type="NCBIfam" id="TIGR00191">
    <property type="entry name" value="thrB"/>
    <property type="match status" value="1"/>
</dbReference>
<comment type="caution">
    <text evidence="16">The sequence shown here is derived from an EMBL/GenBank/DDBJ whole genome shotgun (WGS) entry which is preliminary data.</text>
</comment>
<evidence type="ECO:0000256" key="5">
    <source>
        <dbReference type="ARBA" id="ARBA00022605"/>
    </source>
</evidence>
<dbReference type="InterPro" id="IPR013750">
    <property type="entry name" value="GHMP_kinase_C_dom"/>
</dbReference>
<dbReference type="Proteomes" id="UP000307087">
    <property type="component" value="Unassembled WGS sequence"/>
</dbReference>
<dbReference type="GO" id="GO:0009088">
    <property type="term" value="P:threonine biosynthetic process"/>
    <property type="evidence" value="ECO:0007669"/>
    <property type="project" value="UniProtKB-UniRule"/>
</dbReference>
<dbReference type="EMBL" id="STGW01000001">
    <property type="protein sequence ID" value="THV18415.1"/>
    <property type="molecule type" value="Genomic_DNA"/>
</dbReference>
<evidence type="ECO:0000259" key="14">
    <source>
        <dbReference type="Pfam" id="PF00288"/>
    </source>
</evidence>
<evidence type="ECO:0000256" key="1">
    <source>
        <dbReference type="ARBA" id="ARBA00005015"/>
    </source>
</evidence>
<accession>A0A4S8NPD3</accession>
<evidence type="ECO:0000256" key="3">
    <source>
        <dbReference type="ARBA" id="ARBA00012078"/>
    </source>
</evidence>
<dbReference type="RefSeq" id="WP_136561129.1">
    <property type="nucleotide sequence ID" value="NZ_BAABLS010000002.1"/>
</dbReference>
<evidence type="ECO:0000256" key="13">
    <source>
        <dbReference type="HAMAP-Rule" id="MF_00384"/>
    </source>
</evidence>
<dbReference type="InterPro" id="IPR036554">
    <property type="entry name" value="GHMP_kinase_C_sf"/>
</dbReference>
<evidence type="ECO:0000256" key="11">
    <source>
        <dbReference type="ARBA" id="ARBA00049375"/>
    </source>
</evidence>
<dbReference type="PIRSF" id="PIRSF000676">
    <property type="entry name" value="Homoser_kin"/>
    <property type="match status" value="1"/>
</dbReference>
<dbReference type="PROSITE" id="PS00627">
    <property type="entry name" value="GHMP_KINASES_ATP"/>
    <property type="match status" value="1"/>
</dbReference>
<dbReference type="Pfam" id="PF08544">
    <property type="entry name" value="GHMP_kinases_C"/>
    <property type="match status" value="1"/>
</dbReference>
<comment type="subcellular location">
    <subcellularLocation>
        <location evidence="13">Cytoplasm</location>
    </subcellularLocation>
</comment>
<dbReference type="PRINTS" id="PR00958">
    <property type="entry name" value="HOMSERKINASE"/>
</dbReference>
<dbReference type="HAMAP" id="MF_00384">
    <property type="entry name" value="Homoser_kinase"/>
    <property type="match status" value="1"/>
</dbReference>
<sequence length="313" mass="31633">MTFVEGPVRASVPATSANLGPGFDTLGLALDLRDELEAEILPDGLVVEVTGEGAGAVPLDERHLVVRSMRAAFDRLGQSPSGLRLSCRNVIPHARGLGSSSAAIVGGVWLARELVAGGRLLLDDAGLLDLAATIEGHPDNVAPALLGGFVIAGRDDADGTGGPDGGFWAVPGSVDPRVSVVVFVPPTPVSTEAARGLLPAEVPHADAAANAGRAALLVAALSGRPEELLRGTEDRLHQAYREPAMPESLALVSALRADGVPAVVSGAGPTVLAFSDGAGTTTTTALLDRCPAGWRALDLAVSGDGARSPGLEA</sequence>
<feature type="binding site" evidence="13">
    <location>
        <begin position="92"/>
        <end position="102"/>
    </location>
    <ligand>
        <name>ATP</name>
        <dbReference type="ChEBI" id="CHEBI:30616"/>
    </ligand>
</feature>
<evidence type="ECO:0000259" key="15">
    <source>
        <dbReference type="Pfam" id="PF08544"/>
    </source>
</evidence>
<evidence type="ECO:0000256" key="7">
    <source>
        <dbReference type="ARBA" id="ARBA00022697"/>
    </source>
</evidence>
<dbReference type="GO" id="GO:0005737">
    <property type="term" value="C:cytoplasm"/>
    <property type="evidence" value="ECO:0007669"/>
    <property type="project" value="UniProtKB-SubCell"/>
</dbReference>
<evidence type="ECO:0000256" key="10">
    <source>
        <dbReference type="ARBA" id="ARBA00022840"/>
    </source>
</evidence>
<evidence type="ECO:0000256" key="4">
    <source>
        <dbReference type="ARBA" id="ARBA00017858"/>
    </source>
</evidence>
<gene>
    <name evidence="13" type="primary">thrB</name>
    <name evidence="16" type="ORF">E9934_01955</name>
</gene>
<dbReference type="Gene3D" id="3.30.230.10">
    <property type="match status" value="1"/>
</dbReference>
<feature type="domain" description="GHMP kinase N-terminal" evidence="14">
    <location>
        <begin position="64"/>
        <end position="148"/>
    </location>
</feature>
<evidence type="ECO:0000256" key="9">
    <source>
        <dbReference type="ARBA" id="ARBA00022777"/>
    </source>
</evidence>
<evidence type="ECO:0000313" key="17">
    <source>
        <dbReference type="Proteomes" id="UP000307087"/>
    </source>
</evidence>
<dbReference type="InterPro" id="IPR000870">
    <property type="entry name" value="Homoserine_kinase"/>
</dbReference>
<organism evidence="16 17">
    <name type="scientific">Nocardioides caeni</name>
    <dbReference type="NCBI Taxonomy" id="574700"/>
    <lineage>
        <taxon>Bacteria</taxon>
        <taxon>Bacillati</taxon>
        <taxon>Actinomycetota</taxon>
        <taxon>Actinomycetes</taxon>
        <taxon>Propionibacteriales</taxon>
        <taxon>Nocardioidaceae</taxon>
        <taxon>Nocardioides</taxon>
    </lineage>
</organism>
<dbReference type="InterPro" id="IPR020568">
    <property type="entry name" value="Ribosomal_Su5_D2-typ_SF"/>
</dbReference>
<dbReference type="GO" id="GO:0004413">
    <property type="term" value="F:homoserine kinase activity"/>
    <property type="evidence" value="ECO:0007669"/>
    <property type="project" value="UniProtKB-UniRule"/>
</dbReference>
<dbReference type="GO" id="GO:0005524">
    <property type="term" value="F:ATP binding"/>
    <property type="evidence" value="ECO:0007669"/>
    <property type="project" value="UniProtKB-UniRule"/>
</dbReference>
<dbReference type="OrthoDB" id="9769912at2"/>
<dbReference type="SUPFAM" id="SSF55060">
    <property type="entry name" value="GHMP Kinase, C-terminal domain"/>
    <property type="match status" value="1"/>
</dbReference>
<keyword evidence="6 13" id="KW-0808">Transferase</keyword>
<keyword evidence="8 13" id="KW-0547">Nucleotide-binding</keyword>
<keyword evidence="5 13" id="KW-0028">Amino-acid biosynthesis</keyword>
<comment type="similarity">
    <text evidence="2 13">Belongs to the GHMP kinase family. Homoserine kinase subfamily.</text>
</comment>
<dbReference type="AlphaFoldDB" id="A0A4S8NPD3"/>
<evidence type="ECO:0000256" key="12">
    <source>
        <dbReference type="ARBA" id="ARBA00049954"/>
    </source>
</evidence>
<reference evidence="16 17" key="1">
    <citation type="journal article" date="2009" name="Int. J. Syst. Evol. Microbiol.">
        <title>Nocardioides caeni sp. nov., isolated from wastewater.</title>
        <authorList>
            <person name="Yoon J.H."/>
            <person name="Kang S.J."/>
            <person name="Park S."/>
            <person name="Kim W."/>
            <person name="Oh T.K."/>
        </authorList>
    </citation>
    <scope>NUCLEOTIDE SEQUENCE [LARGE SCALE GENOMIC DNA]</scope>
    <source>
        <strain evidence="16 17">DSM 23134</strain>
    </source>
</reference>
<dbReference type="PANTHER" id="PTHR20861:SF1">
    <property type="entry name" value="HOMOSERINE KINASE"/>
    <property type="match status" value="1"/>
</dbReference>
<keyword evidence="9 13" id="KW-0418">Kinase</keyword>
<evidence type="ECO:0000256" key="6">
    <source>
        <dbReference type="ARBA" id="ARBA00022679"/>
    </source>
</evidence>
<dbReference type="InterPro" id="IPR014721">
    <property type="entry name" value="Ribsml_uS5_D2-typ_fold_subgr"/>
</dbReference>
<proteinExistence type="inferred from homology"/>
<evidence type="ECO:0000256" key="8">
    <source>
        <dbReference type="ARBA" id="ARBA00022741"/>
    </source>
</evidence>
<dbReference type="Pfam" id="PF00288">
    <property type="entry name" value="GHMP_kinases_N"/>
    <property type="match status" value="1"/>
</dbReference>
<comment type="catalytic activity">
    <reaction evidence="11 13">
        <text>L-homoserine + ATP = O-phospho-L-homoserine + ADP + H(+)</text>
        <dbReference type="Rhea" id="RHEA:13985"/>
        <dbReference type="ChEBI" id="CHEBI:15378"/>
        <dbReference type="ChEBI" id="CHEBI:30616"/>
        <dbReference type="ChEBI" id="CHEBI:57476"/>
        <dbReference type="ChEBI" id="CHEBI:57590"/>
        <dbReference type="ChEBI" id="CHEBI:456216"/>
        <dbReference type="EC" id="2.7.1.39"/>
    </reaction>
</comment>